<reference evidence="2" key="1">
    <citation type="submission" date="2021-01" db="EMBL/GenBank/DDBJ databases">
        <authorList>
            <person name="Corre E."/>
            <person name="Pelletier E."/>
            <person name="Niang G."/>
            <person name="Scheremetjew M."/>
            <person name="Finn R."/>
            <person name="Kale V."/>
            <person name="Holt S."/>
            <person name="Cochrane G."/>
            <person name="Meng A."/>
            <person name="Brown T."/>
            <person name="Cohen L."/>
        </authorList>
    </citation>
    <scope>NUCLEOTIDE SEQUENCE</scope>
    <source>
        <strain evidence="2">MM31A-1</strain>
    </source>
</reference>
<feature type="region of interest" description="Disordered" evidence="1">
    <location>
        <begin position="125"/>
        <end position="147"/>
    </location>
</feature>
<proteinExistence type="predicted"/>
<sequence length="298" mass="32212">MHKCLMGTGDVHSMIQNAAVHAEVEAVSFNSVKLDFVYPTYHRVSLQYKVDGKDGIEFKASSSCVSGTNGLMILPKGSKGIHESTEIGDTYTVLLGSLIGTTAGDSTYLTNAMMTIGILEVRGSGVSDNEKHQKSPTDKSESHTLEDVKEQQRSLSRRIMGALGPDEGLVVQAKRSKDTNKLRSKFRQLGPFLDVIIVVQTSTTFLENLDISAQLREMCSKEIKSMANALLHGAASQHNSLAALSESVAVYAQVDNKACLIISAPNVGLEGAISNVRNILKQSLSKARRQEAPSNFLD</sequence>
<dbReference type="EMBL" id="HBIO01021486">
    <property type="protein sequence ID" value="CAE0471704.1"/>
    <property type="molecule type" value="Transcribed_RNA"/>
</dbReference>
<evidence type="ECO:0000256" key="1">
    <source>
        <dbReference type="SAM" id="MobiDB-lite"/>
    </source>
</evidence>
<organism evidence="2">
    <name type="scientific">Chaetoceros debilis</name>
    <dbReference type="NCBI Taxonomy" id="122233"/>
    <lineage>
        <taxon>Eukaryota</taxon>
        <taxon>Sar</taxon>
        <taxon>Stramenopiles</taxon>
        <taxon>Ochrophyta</taxon>
        <taxon>Bacillariophyta</taxon>
        <taxon>Coscinodiscophyceae</taxon>
        <taxon>Chaetocerotophycidae</taxon>
        <taxon>Chaetocerotales</taxon>
        <taxon>Chaetocerotaceae</taxon>
        <taxon>Chaetoceros</taxon>
    </lineage>
</organism>
<dbReference type="AlphaFoldDB" id="A0A7S3QB26"/>
<accession>A0A7S3QB26</accession>
<protein>
    <submittedName>
        <fullName evidence="2">Uncharacterized protein</fullName>
    </submittedName>
</protein>
<name>A0A7S3QB26_9STRA</name>
<feature type="compositionally biased region" description="Basic and acidic residues" evidence="1">
    <location>
        <begin position="128"/>
        <end position="147"/>
    </location>
</feature>
<evidence type="ECO:0000313" key="2">
    <source>
        <dbReference type="EMBL" id="CAE0471704.1"/>
    </source>
</evidence>
<gene>
    <name evidence="2" type="ORF">CDEB00056_LOCUS16557</name>
</gene>